<organism evidence="1 2">
    <name type="scientific">Candidatus Marsarchaeota G2 archaeon ECH_B_SAG-M15</name>
    <dbReference type="NCBI Taxonomy" id="1978162"/>
    <lineage>
        <taxon>Archaea</taxon>
        <taxon>Candidatus Marsarchaeota</taxon>
        <taxon>Candidatus Marsarchaeota group 2</taxon>
    </lineage>
</organism>
<dbReference type="AlphaFoldDB" id="A0A2R6AUP2"/>
<protein>
    <recommendedName>
        <fullName evidence="3">THUMP domain-containing protein</fullName>
    </recommendedName>
</protein>
<comment type="caution">
    <text evidence="1">The sequence shown here is derived from an EMBL/GenBank/DDBJ whole genome shotgun (WGS) entry which is preliminary data.</text>
</comment>
<evidence type="ECO:0008006" key="3">
    <source>
        <dbReference type="Google" id="ProtNLM"/>
    </source>
</evidence>
<dbReference type="EMBL" id="NEXJ01000097">
    <property type="protein sequence ID" value="PSN90101.1"/>
    <property type="molecule type" value="Genomic_DNA"/>
</dbReference>
<dbReference type="Proteomes" id="UP000240490">
    <property type="component" value="Unassembled WGS sequence"/>
</dbReference>
<accession>A0A2R6AUP2</accession>
<sequence length="179" mass="20579">MGEHTLLVFTRMNREANAYYEFLDATQTLQLQVAQTIKTHSPGILILRVVFEGDLTTALREAFRKHIWLLRSLLKVTKADRVVDVDDEESISGLSAWINTWLNGAKYRITVHRVKNQETKARLIHLITSSIAAPVDLEAYEREVIMYLVDSKLYLTLGSENEISIQKLESYDDFDKSFS</sequence>
<evidence type="ECO:0000313" key="1">
    <source>
        <dbReference type="EMBL" id="PSN90101.1"/>
    </source>
</evidence>
<name>A0A2R6AUP2_9ARCH</name>
<proteinExistence type="predicted"/>
<reference evidence="1 2" key="1">
    <citation type="submission" date="2017-04" db="EMBL/GenBank/DDBJ databases">
        <title>Novel microbial lineages endemic to geothermal iron-oxide mats fill important gaps in the evolutionary history of Archaea.</title>
        <authorList>
            <person name="Jay Z.J."/>
            <person name="Beam J.P."/>
            <person name="Dlakic M."/>
            <person name="Rusch D.B."/>
            <person name="Kozubal M.A."/>
            <person name="Inskeep W.P."/>
        </authorList>
    </citation>
    <scope>NUCLEOTIDE SEQUENCE [LARGE SCALE GENOMIC DNA]</scope>
    <source>
        <strain evidence="1">ECH_B_SAG-M15</strain>
    </source>
</reference>
<evidence type="ECO:0000313" key="2">
    <source>
        <dbReference type="Proteomes" id="UP000240490"/>
    </source>
</evidence>
<gene>
    <name evidence="1" type="ORF">B9Q08_05495</name>
</gene>